<evidence type="ECO:0000313" key="1">
    <source>
        <dbReference type="EMBL" id="MCY1004008.1"/>
    </source>
</evidence>
<reference evidence="2" key="1">
    <citation type="submission" date="2022-11" db="EMBL/GenBank/DDBJ databases">
        <title>Minimal conservation of predation-associated metabolite biosynthetic gene clusters underscores biosynthetic potential of Myxococcota including descriptions for ten novel species: Archangium lansinium sp. nov., Myxococcus landrumus sp. nov., Nannocystis bai.</title>
        <authorList>
            <person name="Ahearne A."/>
            <person name="Stevens C."/>
            <person name="Phillips K."/>
        </authorList>
    </citation>
    <scope>NUCLEOTIDE SEQUENCE</scope>
    <source>
        <strain evidence="2">Na p29</strain>
    </source>
</reference>
<organism evidence="2 3">
    <name type="scientific">Nannocystis pusilla</name>
    <dbReference type="NCBI Taxonomy" id="889268"/>
    <lineage>
        <taxon>Bacteria</taxon>
        <taxon>Pseudomonadati</taxon>
        <taxon>Myxococcota</taxon>
        <taxon>Polyangia</taxon>
        <taxon>Nannocystales</taxon>
        <taxon>Nannocystaceae</taxon>
        <taxon>Nannocystis</taxon>
    </lineage>
</organism>
<protein>
    <recommendedName>
        <fullName evidence="4">Terminase large subunit gp17-like C-terminal domain-containing protein</fullName>
    </recommendedName>
</protein>
<dbReference type="InterPro" id="IPR027417">
    <property type="entry name" value="P-loop_NTPase"/>
</dbReference>
<sequence>MSLLLPYQQRWYADRSQLRVIEKSRRCGITWAEGARQVMRAARAKHAGGTDCYYVSTSHRLGREYIEECAEWAKALNTAATHFGTRIIGNFGRDVLTHEIRFASGFSVRAITSNPSAFRGLGGSVCIDEAAHHPDLEELLKAAAAVGDWGGDLSIISTHNGKDNPFNVLVEEIRAKKRAGSLHRVSIHDAVAEGLYRRQCEVRGTPWTEEGERLWVLDKLASWGAGEEYEVTPAASGSTYIRRDLIEECSHRAPIVRLELPAEHLRGPSETKEESEARRDAFISAWCESELRPLLNALPADRIITLGVDFARSGNGDLSVMAPLVERRDLVKVCPWLVELRGVPYEEQWTILRFIGQNIPKFAGVAIDGTGNGGWLGETALAFWGDALVTALHLSPTWYSENLPRFRSAFEEHQILVPADDDIRRDILSIVVVSGVPRLREQRSTDSKDRKPRHGDAAIALALAHSRHRDAPPDIDFRRVERFAETRRDRTARLRRHRNEF</sequence>
<evidence type="ECO:0000313" key="2">
    <source>
        <dbReference type="EMBL" id="MCY1008532.1"/>
    </source>
</evidence>
<gene>
    <name evidence="1" type="ORF">OV079_00175</name>
    <name evidence="2" type="ORF">OV079_23825</name>
</gene>
<name>A0A9X3IXK2_9BACT</name>
<evidence type="ECO:0000313" key="3">
    <source>
        <dbReference type="Proteomes" id="UP001150924"/>
    </source>
</evidence>
<dbReference type="Gene3D" id="3.30.420.240">
    <property type="match status" value="1"/>
</dbReference>
<dbReference type="EMBL" id="JAPNKE010000001">
    <property type="protein sequence ID" value="MCY1004008.1"/>
    <property type="molecule type" value="Genomic_DNA"/>
</dbReference>
<dbReference type="AlphaFoldDB" id="A0A9X3IXK2"/>
<dbReference type="EMBL" id="JAPNKE010000002">
    <property type="protein sequence ID" value="MCY1008532.1"/>
    <property type="molecule type" value="Genomic_DNA"/>
</dbReference>
<dbReference type="Gene3D" id="3.40.50.300">
    <property type="entry name" value="P-loop containing nucleotide triphosphate hydrolases"/>
    <property type="match status" value="1"/>
</dbReference>
<comment type="caution">
    <text evidence="2">The sequence shown here is derived from an EMBL/GenBank/DDBJ whole genome shotgun (WGS) entry which is preliminary data.</text>
</comment>
<dbReference type="RefSeq" id="WP_267765530.1">
    <property type="nucleotide sequence ID" value="NZ_JAPNKE010000001.1"/>
</dbReference>
<accession>A0A9X3IXK2</accession>
<keyword evidence="3" id="KW-1185">Reference proteome</keyword>
<proteinExistence type="predicted"/>
<dbReference type="Proteomes" id="UP001150924">
    <property type="component" value="Unassembled WGS sequence"/>
</dbReference>
<evidence type="ECO:0008006" key="4">
    <source>
        <dbReference type="Google" id="ProtNLM"/>
    </source>
</evidence>